<name>A0A3S3ZPA6_9MICO</name>
<dbReference type="EMBL" id="RZNC01000003">
    <property type="protein sequence ID" value="RWZ61508.1"/>
    <property type="molecule type" value="Genomic_DNA"/>
</dbReference>
<evidence type="ECO:0000256" key="8">
    <source>
        <dbReference type="ARBA" id="ARBA00023136"/>
    </source>
</evidence>
<evidence type="ECO:0000256" key="10">
    <source>
        <dbReference type="ARBA" id="ARBA00023264"/>
    </source>
</evidence>
<feature type="transmembrane region" description="Helical" evidence="12">
    <location>
        <begin position="98"/>
        <end position="119"/>
    </location>
</feature>
<keyword evidence="6 12" id="KW-1133">Transmembrane helix</keyword>
<dbReference type="InterPro" id="IPR004570">
    <property type="entry name" value="Phosphatidylglycerol_P_synth"/>
</dbReference>
<comment type="subcellular location">
    <subcellularLocation>
        <location evidence="1">Membrane</location>
        <topology evidence="1">Multi-pass membrane protein</topology>
    </subcellularLocation>
</comment>
<keyword evidence="14" id="KW-1185">Reference proteome</keyword>
<feature type="transmembrane region" description="Helical" evidence="12">
    <location>
        <begin position="131"/>
        <end position="152"/>
    </location>
</feature>
<evidence type="ECO:0000256" key="5">
    <source>
        <dbReference type="ARBA" id="ARBA00022692"/>
    </source>
</evidence>
<protein>
    <submittedName>
        <fullName evidence="13">CDP-alcohol phosphatidyltransferase family protein</fullName>
    </submittedName>
</protein>
<evidence type="ECO:0000256" key="6">
    <source>
        <dbReference type="ARBA" id="ARBA00022989"/>
    </source>
</evidence>
<dbReference type="GO" id="GO:0008444">
    <property type="term" value="F:CDP-diacylglycerol-glycerol-3-phosphate 3-phosphatidyltransferase activity"/>
    <property type="evidence" value="ECO:0007669"/>
    <property type="project" value="InterPro"/>
</dbReference>
<dbReference type="GO" id="GO:0046474">
    <property type="term" value="P:glycerophospholipid biosynthetic process"/>
    <property type="evidence" value="ECO:0007669"/>
    <property type="project" value="TreeGrafter"/>
</dbReference>
<feature type="transmembrane region" description="Helical" evidence="12">
    <location>
        <begin position="164"/>
        <end position="182"/>
    </location>
</feature>
<dbReference type="PIRSF" id="PIRSF000847">
    <property type="entry name" value="Phos_ph_gly_syn"/>
    <property type="match status" value="1"/>
</dbReference>
<reference evidence="13 14" key="1">
    <citation type="submission" date="2018-12" db="EMBL/GenBank/DDBJ databases">
        <authorList>
            <person name="Li F."/>
        </authorList>
    </citation>
    <scope>NUCLEOTIDE SEQUENCE [LARGE SCALE GENOMIC DNA]</scope>
    <source>
        <strain evidence="13 14">8H24J-4-2</strain>
    </source>
</reference>
<evidence type="ECO:0000256" key="7">
    <source>
        <dbReference type="ARBA" id="ARBA00023098"/>
    </source>
</evidence>
<keyword evidence="5 12" id="KW-0812">Transmembrane</keyword>
<evidence type="ECO:0000256" key="12">
    <source>
        <dbReference type="SAM" id="Phobius"/>
    </source>
</evidence>
<dbReference type="PANTHER" id="PTHR14269">
    <property type="entry name" value="CDP-DIACYLGLYCEROL--GLYCEROL-3-PHOSPHATE 3-PHOSPHATIDYLTRANSFERASE-RELATED"/>
    <property type="match status" value="1"/>
</dbReference>
<dbReference type="Gene3D" id="1.20.120.1760">
    <property type="match status" value="1"/>
</dbReference>
<dbReference type="InterPro" id="IPR050324">
    <property type="entry name" value="CDP-alcohol_PTase-I"/>
</dbReference>
<evidence type="ECO:0000256" key="1">
    <source>
        <dbReference type="ARBA" id="ARBA00004141"/>
    </source>
</evidence>
<evidence type="ECO:0000256" key="11">
    <source>
        <dbReference type="RuleBase" id="RU003750"/>
    </source>
</evidence>
<proteinExistence type="inferred from homology"/>
<keyword evidence="4 11" id="KW-0808">Transferase</keyword>
<dbReference type="UniPathway" id="UPA00085"/>
<evidence type="ECO:0000256" key="3">
    <source>
        <dbReference type="ARBA" id="ARBA00022516"/>
    </source>
</evidence>
<dbReference type="InterPro" id="IPR043130">
    <property type="entry name" value="CDP-OH_PTrfase_TM_dom"/>
</dbReference>
<keyword evidence="3" id="KW-0444">Lipid biosynthesis</keyword>
<keyword evidence="10" id="KW-1208">Phospholipid metabolism</keyword>
<comment type="similarity">
    <text evidence="2 11">Belongs to the CDP-alcohol phosphatidyltransferase class-I family.</text>
</comment>
<sequence>MAPPESQLPSDRILTIPNILSFLRLALVPVFLLFLLDGQDIAALVTLAVSGFTDFLDGFLARRLGQVTRLGQLLDPAADRLYIIAAVLGLVARELIPLWFVVAILARDVLLLVVALVLAQAGHGALPVNKVGKMATACLFVGLPILMLAAAIPDISAVVQPVGNGIAVLGAVLYWVAGLVYLRDTVRIRRESRSGGGPTSDTLDH</sequence>
<dbReference type="PANTHER" id="PTHR14269:SF62">
    <property type="entry name" value="CDP-DIACYLGLYCEROL--GLYCEROL-3-PHOSPHATE 3-PHOSPHATIDYLTRANSFERASE 1, CHLOROPLASTIC"/>
    <property type="match status" value="1"/>
</dbReference>
<dbReference type="Pfam" id="PF01066">
    <property type="entry name" value="CDP-OH_P_transf"/>
    <property type="match status" value="1"/>
</dbReference>
<dbReference type="InterPro" id="IPR000462">
    <property type="entry name" value="CDP-OH_P_trans"/>
</dbReference>
<organism evidence="13 14">
    <name type="scientific">Labedella populi</name>
    <dbReference type="NCBI Taxonomy" id="2498850"/>
    <lineage>
        <taxon>Bacteria</taxon>
        <taxon>Bacillati</taxon>
        <taxon>Actinomycetota</taxon>
        <taxon>Actinomycetes</taxon>
        <taxon>Micrococcales</taxon>
        <taxon>Microbacteriaceae</taxon>
        <taxon>Labedella</taxon>
    </lineage>
</organism>
<keyword evidence="7" id="KW-0443">Lipid metabolism</keyword>
<feature type="transmembrane region" description="Helical" evidence="12">
    <location>
        <begin position="12"/>
        <end position="35"/>
    </location>
</feature>
<accession>A0A3S3ZPA6</accession>
<evidence type="ECO:0000256" key="2">
    <source>
        <dbReference type="ARBA" id="ARBA00010441"/>
    </source>
</evidence>
<evidence type="ECO:0000256" key="4">
    <source>
        <dbReference type="ARBA" id="ARBA00022679"/>
    </source>
</evidence>
<dbReference type="Proteomes" id="UP000288603">
    <property type="component" value="Unassembled WGS sequence"/>
</dbReference>
<keyword evidence="8 12" id="KW-0472">Membrane</keyword>
<keyword evidence="9" id="KW-0594">Phospholipid biosynthesis</keyword>
<dbReference type="RefSeq" id="WP_128498996.1">
    <property type="nucleotide sequence ID" value="NZ_RZNC01000003.1"/>
</dbReference>
<gene>
    <name evidence="13" type="ORF">ELQ92_11050</name>
</gene>
<comment type="caution">
    <text evidence="13">The sequence shown here is derived from an EMBL/GenBank/DDBJ whole genome shotgun (WGS) entry which is preliminary data.</text>
</comment>
<dbReference type="AlphaFoldDB" id="A0A3S3ZPA6"/>
<evidence type="ECO:0000313" key="14">
    <source>
        <dbReference type="Proteomes" id="UP000288603"/>
    </source>
</evidence>
<evidence type="ECO:0000313" key="13">
    <source>
        <dbReference type="EMBL" id="RWZ61508.1"/>
    </source>
</evidence>
<evidence type="ECO:0000256" key="9">
    <source>
        <dbReference type="ARBA" id="ARBA00023209"/>
    </source>
</evidence>
<dbReference type="InterPro" id="IPR048254">
    <property type="entry name" value="CDP_ALCOHOL_P_TRANSF_CS"/>
</dbReference>
<dbReference type="OrthoDB" id="9796672at2"/>
<dbReference type="GO" id="GO:0016020">
    <property type="term" value="C:membrane"/>
    <property type="evidence" value="ECO:0007669"/>
    <property type="project" value="UniProtKB-SubCell"/>
</dbReference>
<dbReference type="PROSITE" id="PS00379">
    <property type="entry name" value="CDP_ALCOHOL_P_TRANSF"/>
    <property type="match status" value="1"/>
</dbReference>